<keyword evidence="3" id="KW-1185">Reference proteome</keyword>
<dbReference type="RefSeq" id="WP_245128262.1">
    <property type="nucleotide sequence ID" value="NZ_JALJEJ010000001.1"/>
</dbReference>
<proteinExistence type="predicted"/>
<dbReference type="Gene3D" id="3.90.550.10">
    <property type="entry name" value="Spore Coat Polysaccharide Biosynthesis Protein SpsA, Chain A"/>
    <property type="match status" value="1"/>
</dbReference>
<dbReference type="Pfam" id="PF00535">
    <property type="entry name" value="Glycos_transf_2"/>
    <property type="match status" value="1"/>
</dbReference>
<comment type="caution">
    <text evidence="2">The sequence shown here is derived from an EMBL/GenBank/DDBJ whole genome shotgun (WGS) entry which is preliminary data.</text>
</comment>
<organism evidence="2 3">
    <name type="scientific">Mucilaginibacter straminoryzae</name>
    <dbReference type="NCBI Taxonomy" id="2932774"/>
    <lineage>
        <taxon>Bacteria</taxon>
        <taxon>Pseudomonadati</taxon>
        <taxon>Bacteroidota</taxon>
        <taxon>Sphingobacteriia</taxon>
        <taxon>Sphingobacteriales</taxon>
        <taxon>Sphingobacteriaceae</taxon>
        <taxon>Mucilaginibacter</taxon>
    </lineage>
</organism>
<dbReference type="InterPro" id="IPR001173">
    <property type="entry name" value="Glyco_trans_2-like"/>
</dbReference>
<protein>
    <submittedName>
        <fullName evidence="2">Glycosyltransferase</fullName>
        <ecNumber evidence="2">2.4.-.-</ecNumber>
    </submittedName>
</protein>
<keyword evidence="2" id="KW-0808">Transferase</keyword>
<evidence type="ECO:0000313" key="3">
    <source>
        <dbReference type="Proteomes" id="UP001139450"/>
    </source>
</evidence>
<dbReference type="SUPFAM" id="SSF53448">
    <property type="entry name" value="Nucleotide-diphospho-sugar transferases"/>
    <property type="match status" value="1"/>
</dbReference>
<dbReference type="Proteomes" id="UP001139450">
    <property type="component" value="Unassembled WGS sequence"/>
</dbReference>
<keyword evidence="2" id="KW-0328">Glycosyltransferase</keyword>
<feature type="domain" description="Glycosyltransferase 2-like" evidence="1">
    <location>
        <begin position="19"/>
        <end position="108"/>
    </location>
</feature>
<dbReference type="GO" id="GO:0016758">
    <property type="term" value="F:hexosyltransferase activity"/>
    <property type="evidence" value="ECO:0007669"/>
    <property type="project" value="UniProtKB-ARBA"/>
</dbReference>
<evidence type="ECO:0000259" key="1">
    <source>
        <dbReference type="Pfam" id="PF00535"/>
    </source>
</evidence>
<gene>
    <name evidence="2" type="ORF">MUY27_01845</name>
</gene>
<name>A0A9X1WZC9_9SPHI</name>
<dbReference type="InterPro" id="IPR029044">
    <property type="entry name" value="Nucleotide-diphossugar_trans"/>
</dbReference>
<sequence length="247" mass="28522">MKEGGVRILSGVEHQPLISIITVTYNAAHLLPEYLNNVLPYVNAEVELVILDGNSTDGSIDILAQHNSKITYWRSESDQGIYDAMNKAISYAKGGWLYFMGADDRLLGGFGKMGRHLTQPATVYYAKVVFWGEIAGGALKKYDLTKIDICHQSIFYPRRVFDKYKYETRYPVYADQHLNLSLFGDRKFQWKFVDELVAIYDTRGFSAGSKDPEFDKHYDQMVKQHLGLWVYARHLFRVMKKGRRQRN</sequence>
<dbReference type="EC" id="2.4.-.-" evidence="2"/>
<dbReference type="PANTHER" id="PTHR22916:SF67">
    <property type="entry name" value="COLANIC ACID BIOSYNTHESIS GLYCOSYL TRANSFERASE WCAE-RELATED"/>
    <property type="match status" value="1"/>
</dbReference>
<reference evidence="2" key="1">
    <citation type="submission" date="2022-04" db="EMBL/GenBank/DDBJ databases">
        <title>Mucilaginibacter sp. RS28 isolated from freshwater.</title>
        <authorList>
            <person name="Ko S.-R."/>
        </authorList>
    </citation>
    <scope>NUCLEOTIDE SEQUENCE</scope>
    <source>
        <strain evidence="2">RS28</strain>
    </source>
</reference>
<accession>A0A9X1WZC9</accession>
<evidence type="ECO:0000313" key="2">
    <source>
        <dbReference type="EMBL" id="MCJ8208432.1"/>
    </source>
</evidence>
<dbReference type="EMBL" id="JALJEJ010000001">
    <property type="protein sequence ID" value="MCJ8208432.1"/>
    <property type="molecule type" value="Genomic_DNA"/>
</dbReference>
<dbReference type="PANTHER" id="PTHR22916">
    <property type="entry name" value="GLYCOSYLTRANSFERASE"/>
    <property type="match status" value="1"/>
</dbReference>
<dbReference type="AlphaFoldDB" id="A0A9X1WZC9"/>